<name>A0ABQ2X388_9ACTN</name>
<organism evidence="2 3">
    <name type="scientific">Streptomyces lomondensis</name>
    <dbReference type="NCBI Taxonomy" id="68229"/>
    <lineage>
        <taxon>Bacteria</taxon>
        <taxon>Bacillati</taxon>
        <taxon>Actinomycetota</taxon>
        <taxon>Actinomycetes</taxon>
        <taxon>Kitasatosporales</taxon>
        <taxon>Streptomycetaceae</taxon>
        <taxon>Streptomyces</taxon>
    </lineage>
</organism>
<gene>
    <name evidence="2" type="ORF">GCM10010383_28250</name>
</gene>
<dbReference type="SUPFAM" id="SSF52540">
    <property type="entry name" value="P-loop containing nucleoside triphosphate hydrolases"/>
    <property type="match status" value="1"/>
</dbReference>
<reference evidence="3" key="1">
    <citation type="journal article" date="2019" name="Int. J. Syst. Evol. Microbiol.">
        <title>The Global Catalogue of Microorganisms (GCM) 10K type strain sequencing project: providing services to taxonomists for standard genome sequencing and annotation.</title>
        <authorList>
            <consortium name="The Broad Institute Genomics Platform"/>
            <consortium name="The Broad Institute Genome Sequencing Center for Infectious Disease"/>
            <person name="Wu L."/>
            <person name="Ma J."/>
        </authorList>
    </citation>
    <scope>NUCLEOTIDE SEQUENCE [LARGE SCALE GENOMIC DNA]</scope>
    <source>
        <strain evidence="3">JCM 4866</strain>
    </source>
</reference>
<keyword evidence="3" id="KW-1185">Reference proteome</keyword>
<dbReference type="InterPro" id="IPR027417">
    <property type="entry name" value="P-loop_NTPase"/>
</dbReference>
<dbReference type="NCBIfam" id="NF040586">
    <property type="entry name" value="FxSxx_TPR"/>
    <property type="match status" value="1"/>
</dbReference>
<feature type="region of interest" description="Disordered" evidence="1">
    <location>
        <begin position="782"/>
        <end position="801"/>
    </location>
</feature>
<dbReference type="Gene3D" id="1.25.40.10">
    <property type="entry name" value="Tetratricopeptide repeat domain"/>
    <property type="match status" value="2"/>
</dbReference>
<dbReference type="PANTHER" id="PTHR46082">
    <property type="entry name" value="ATP/GTP-BINDING PROTEIN-RELATED"/>
    <property type="match status" value="1"/>
</dbReference>
<feature type="region of interest" description="Disordered" evidence="1">
    <location>
        <begin position="1281"/>
        <end position="1301"/>
    </location>
</feature>
<dbReference type="InterPro" id="IPR053137">
    <property type="entry name" value="NLR-like"/>
</dbReference>
<dbReference type="SUPFAM" id="SSF48452">
    <property type="entry name" value="TPR-like"/>
    <property type="match status" value="3"/>
</dbReference>
<comment type="caution">
    <text evidence="2">The sequence shown here is derived from an EMBL/GenBank/DDBJ whole genome shotgun (WGS) entry which is preliminary data.</text>
</comment>
<dbReference type="Gene3D" id="3.40.50.300">
    <property type="entry name" value="P-loop containing nucleotide triphosphate hydrolases"/>
    <property type="match status" value="1"/>
</dbReference>
<sequence length="1318" mass="142172">MPDIHTADRSGRFALFCSTAENLGVSTTVRNVADLLAAGNRSVLIVDGRANATPAGEPAPGPPRGEGAATRATSTSAGDAAHRPGTGSSAGEEAPGPVTGTSAGEEAPRPPTGTSAGEEAPGNATSTSAGDAVSGAATEAPRPDTGTSAGDAVPGPVTGVPLRAPVPEAVPGRIAWVARPDAAGLLALASDEDVLRYDHVLVEAPLPDAPGAPPEGRLGSLADALVLCFAMTAWSIDGAAALAEQMSGGRSDRPVRLLALGLKSNVESHDRLRGARERVRRKFGPLSRTSRTSELAFLEIPYHPLYLDTRQLAVESEPEGSVTGLRPYYERLADWLRNRRPVPLSRVTLVHSQRHAPWAAWLEDQFRRGGIRTELRAQDAYSGDRPAPGTALLFLSPADMDHAALAQLAALSHPDVRIVLADEPFPDPGAAHHELIDLRGTDEEEAVRRLYSGLGLGAPPPADGTPGARFPRLPAVTNVAPRYSGFVGRDDVLGSLLEELHAAGRAHTPLVVHAASGWGKSETVRELCHRFGSAYDVVWWVRSWEIPRARRGLNRLAGRLDLVTTGDGASPELFDHLSRTDTHSWLLVYDGAETPDGLRELLPTPHARGHVLITSRTAPATADMAAFSLPPLSPAECRAVLDERLPEIDEEQAQRVGQVLGFVPLALRIAALCLAERAAAHRRDDSMGDQAAARAAVAHLLAEYRTAQQALLEQEGAAAPVAVMVRVARQTVLHTPGAAAWRAESRTSDALDWLLNAASLLTGRGMGLELLRSRRILSELARDDTAAPDPGGVPQRRSSAGTWLPDEHMVSVALWALSRVGLLEVDFDRTDQPLGQHHAVRDAVRAGMDPAERAHIEQVLRGTLAEFTPDENRGLSADWAREVYSLRLWEDPRPRVRRSLLRHLNALSQRGETADLARLLDISDRAQAAWGPDGDDPSPEYLRLLNLTARAHRLNGAYEEARRLSEQALRGHRRLLGPLHPRTLLSADSYGAVLRSLGRFSDALFQARPVLEGLTLLLGPQHRATLQAEHNLAFTEALSGRAPEVLARLLARFRYRQAAGGEDDPAVWRFADLLAWVYRAVGRDAESQDLLRQWLHRHGDVATGIRLNIELGLAVSERRITYNSARSHETVYGYEKALERDRWVLAESTGRFGADHMDTLRCRFSLAADLHALGKHDEAEHEARRCGRALENTLGAWHPYSGLSGVRHGVYLRATGALDEAEATGRAALNLLADRLGDSHAWVSAAENSLAATLAAAGRTEEAAGLAERALRRLRDLDMGHRPDGRRVKAHHARLTSRNTGATAPARDFDIDLELPGI</sequence>
<feature type="region of interest" description="Disordered" evidence="1">
    <location>
        <begin position="51"/>
        <end position="164"/>
    </location>
</feature>
<dbReference type="Proteomes" id="UP000617743">
    <property type="component" value="Unassembled WGS sequence"/>
</dbReference>
<evidence type="ECO:0008006" key="4">
    <source>
        <dbReference type="Google" id="ProtNLM"/>
    </source>
</evidence>
<proteinExistence type="predicted"/>
<evidence type="ECO:0000313" key="3">
    <source>
        <dbReference type="Proteomes" id="UP000617743"/>
    </source>
</evidence>
<dbReference type="PANTHER" id="PTHR46082:SF6">
    <property type="entry name" value="AAA+ ATPASE DOMAIN-CONTAINING PROTEIN-RELATED"/>
    <property type="match status" value="1"/>
</dbReference>
<dbReference type="RefSeq" id="WP_229906387.1">
    <property type="nucleotide sequence ID" value="NZ_BMWC01000003.1"/>
</dbReference>
<feature type="compositionally biased region" description="Low complexity" evidence="1">
    <location>
        <begin position="65"/>
        <end position="79"/>
    </location>
</feature>
<accession>A0ABQ2X388</accession>
<dbReference type="Pfam" id="PF13424">
    <property type="entry name" value="TPR_12"/>
    <property type="match status" value="1"/>
</dbReference>
<protein>
    <recommendedName>
        <fullName evidence="4">Tetratricopeptide repeat protein</fullName>
    </recommendedName>
</protein>
<dbReference type="EMBL" id="BMWC01000003">
    <property type="protein sequence ID" value="GGW96828.1"/>
    <property type="molecule type" value="Genomic_DNA"/>
</dbReference>
<dbReference type="InterPro" id="IPR011990">
    <property type="entry name" value="TPR-like_helical_dom_sf"/>
</dbReference>
<evidence type="ECO:0000313" key="2">
    <source>
        <dbReference type="EMBL" id="GGW96828.1"/>
    </source>
</evidence>
<evidence type="ECO:0000256" key="1">
    <source>
        <dbReference type="SAM" id="MobiDB-lite"/>
    </source>
</evidence>